<dbReference type="InterPro" id="IPR020807">
    <property type="entry name" value="PKS_DH"/>
</dbReference>
<feature type="region of interest" description="C-terminal hotdog fold" evidence="8">
    <location>
        <begin position="1079"/>
        <end position="1238"/>
    </location>
</feature>
<feature type="active site" description="Proton donor; for dehydratase activity" evidence="8">
    <location>
        <position position="1144"/>
    </location>
</feature>
<dbReference type="InterPro" id="IPR049552">
    <property type="entry name" value="PKS_DH_N"/>
</dbReference>
<dbReference type="InterPro" id="IPR013968">
    <property type="entry name" value="PKS_KR"/>
</dbReference>
<dbReference type="InterPro" id="IPR049551">
    <property type="entry name" value="PKS_DH_C"/>
</dbReference>
<feature type="region of interest" description="N-terminal hotdog fold" evidence="8">
    <location>
        <begin position="931"/>
        <end position="1067"/>
    </location>
</feature>
<comment type="caution">
    <text evidence="13">The sequence shown here is derived from an EMBL/GenBank/DDBJ whole genome shotgun (WGS) entry which is preliminary data.</text>
</comment>
<dbReference type="CDD" id="cd05195">
    <property type="entry name" value="enoyl_red"/>
    <property type="match status" value="1"/>
</dbReference>
<keyword evidence="3" id="KW-0808">Transferase</keyword>
<dbReference type="SUPFAM" id="SSF52151">
    <property type="entry name" value="FabD/lysophospholipase-like"/>
    <property type="match status" value="1"/>
</dbReference>
<keyword evidence="4" id="KW-0521">NADP</keyword>
<gene>
    <name evidence="13" type="ORF">SUNI508_06433</name>
</gene>
<dbReference type="Pfam" id="PF14765">
    <property type="entry name" value="PS-DH"/>
    <property type="match status" value="1"/>
</dbReference>
<evidence type="ECO:0000259" key="12">
    <source>
        <dbReference type="PROSITE" id="PS52019"/>
    </source>
</evidence>
<protein>
    <recommendedName>
        <fullName evidence="15">Polyketide synthase</fullName>
    </recommendedName>
</protein>
<dbReference type="Pfam" id="PF00698">
    <property type="entry name" value="Acyl_transf_1"/>
    <property type="match status" value="1"/>
</dbReference>
<dbReference type="SUPFAM" id="SSF55048">
    <property type="entry name" value="Probable ACP-binding domain of malonyl-CoA ACP transacylase"/>
    <property type="match status" value="1"/>
</dbReference>
<dbReference type="PROSITE" id="PS52019">
    <property type="entry name" value="PKS_MFAS_DH"/>
    <property type="match status" value="1"/>
</dbReference>
<dbReference type="InterPro" id="IPR006162">
    <property type="entry name" value="Ppantetheine_attach_site"/>
</dbReference>
<dbReference type="CDD" id="cd00833">
    <property type="entry name" value="PKS"/>
    <property type="match status" value="1"/>
</dbReference>
<dbReference type="Gene3D" id="3.40.366.10">
    <property type="entry name" value="Malonyl-Coenzyme A Acyl Carrier Protein, domain 2"/>
    <property type="match status" value="1"/>
</dbReference>
<dbReference type="PANTHER" id="PTHR43775:SF18">
    <property type="entry name" value="ENZYME, PUTATIVE (JCVI)-RELATED"/>
    <property type="match status" value="1"/>
</dbReference>
<dbReference type="Pfam" id="PF23114">
    <property type="entry name" value="NAD-bd_HRPKS_sdrA"/>
    <property type="match status" value="1"/>
</dbReference>
<dbReference type="InterPro" id="IPR032821">
    <property type="entry name" value="PKS_assoc"/>
</dbReference>
<feature type="region of interest" description="Disordered" evidence="9">
    <location>
        <begin position="1407"/>
        <end position="1444"/>
    </location>
</feature>
<dbReference type="SMART" id="SM00823">
    <property type="entry name" value="PKS_PP"/>
    <property type="match status" value="1"/>
</dbReference>
<evidence type="ECO:0000259" key="10">
    <source>
        <dbReference type="PROSITE" id="PS50075"/>
    </source>
</evidence>
<dbReference type="Pfam" id="PF13602">
    <property type="entry name" value="ADH_zinc_N_2"/>
    <property type="match status" value="1"/>
</dbReference>
<dbReference type="Pfam" id="PF00550">
    <property type="entry name" value="PP-binding"/>
    <property type="match status" value="1"/>
</dbReference>
<dbReference type="InterPro" id="IPR009081">
    <property type="entry name" value="PP-bd_ACP"/>
</dbReference>
<reference evidence="13 14" key="1">
    <citation type="journal article" date="2024" name="J. Plant Pathol.">
        <title>Sequence and assembly of the genome of Seiridium unicorne, isolate CBS 538.82, causal agent of cypress canker disease.</title>
        <authorList>
            <person name="Scali E."/>
            <person name="Rocca G.D."/>
            <person name="Danti R."/>
            <person name="Garbelotto M."/>
            <person name="Barberini S."/>
            <person name="Baroncelli R."/>
            <person name="Emiliani G."/>
        </authorList>
    </citation>
    <scope>NUCLEOTIDE SEQUENCE [LARGE SCALE GENOMIC DNA]</scope>
    <source>
        <strain evidence="13 14">BM-138-508</strain>
    </source>
</reference>
<keyword evidence="14" id="KW-1185">Reference proteome</keyword>
<dbReference type="InterPro" id="IPR057326">
    <property type="entry name" value="KR_dom"/>
</dbReference>
<dbReference type="InterPro" id="IPR020806">
    <property type="entry name" value="PKS_PP-bd"/>
</dbReference>
<dbReference type="InterPro" id="IPR036291">
    <property type="entry name" value="NAD(P)-bd_dom_sf"/>
</dbReference>
<dbReference type="SMART" id="SM00826">
    <property type="entry name" value="PKS_DH"/>
    <property type="match status" value="1"/>
</dbReference>
<dbReference type="Gene3D" id="3.90.180.10">
    <property type="entry name" value="Medium-chain alcohol dehydrogenases, catalytic domain"/>
    <property type="match status" value="1"/>
</dbReference>
<keyword evidence="6" id="KW-0511">Multifunctional enzyme</keyword>
<evidence type="ECO:0000313" key="13">
    <source>
        <dbReference type="EMBL" id="KAK9420437.1"/>
    </source>
</evidence>
<dbReference type="InterPro" id="IPR049900">
    <property type="entry name" value="PKS_mFAS_DH"/>
</dbReference>
<evidence type="ECO:0000256" key="3">
    <source>
        <dbReference type="ARBA" id="ARBA00022679"/>
    </source>
</evidence>
<dbReference type="SUPFAM" id="SSF47336">
    <property type="entry name" value="ACP-like"/>
    <property type="match status" value="1"/>
</dbReference>
<dbReference type="Pfam" id="PF02801">
    <property type="entry name" value="Ketoacyl-synt_C"/>
    <property type="match status" value="1"/>
</dbReference>
<dbReference type="Gene3D" id="3.40.50.150">
    <property type="entry name" value="Vaccinia Virus protein VP39"/>
    <property type="match status" value="1"/>
</dbReference>
<dbReference type="InterPro" id="IPR001227">
    <property type="entry name" value="Ac_transferase_dom_sf"/>
</dbReference>
<evidence type="ECO:0000256" key="7">
    <source>
        <dbReference type="ARBA" id="ARBA00023315"/>
    </source>
</evidence>
<proteinExistence type="predicted"/>
<organism evidence="13 14">
    <name type="scientific">Seiridium unicorne</name>
    <dbReference type="NCBI Taxonomy" id="138068"/>
    <lineage>
        <taxon>Eukaryota</taxon>
        <taxon>Fungi</taxon>
        <taxon>Dikarya</taxon>
        <taxon>Ascomycota</taxon>
        <taxon>Pezizomycotina</taxon>
        <taxon>Sordariomycetes</taxon>
        <taxon>Xylariomycetidae</taxon>
        <taxon>Amphisphaeriales</taxon>
        <taxon>Sporocadaceae</taxon>
        <taxon>Seiridium</taxon>
    </lineage>
</organism>
<feature type="compositionally biased region" description="Low complexity" evidence="9">
    <location>
        <begin position="1426"/>
        <end position="1444"/>
    </location>
</feature>
<dbReference type="Gene3D" id="1.10.1200.10">
    <property type="entry name" value="ACP-like"/>
    <property type="match status" value="1"/>
</dbReference>
<dbReference type="SMART" id="SM00822">
    <property type="entry name" value="PKS_KR"/>
    <property type="match status" value="1"/>
</dbReference>
<dbReference type="Gene3D" id="3.10.129.110">
    <property type="entry name" value="Polyketide synthase dehydratase"/>
    <property type="match status" value="1"/>
</dbReference>
<dbReference type="Pfam" id="PF21089">
    <property type="entry name" value="PKS_DH_N"/>
    <property type="match status" value="1"/>
</dbReference>
<dbReference type="InterPro" id="IPR013154">
    <property type="entry name" value="ADH-like_N"/>
</dbReference>
<dbReference type="SMART" id="SM00829">
    <property type="entry name" value="PKS_ER"/>
    <property type="match status" value="1"/>
</dbReference>
<evidence type="ECO:0000259" key="11">
    <source>
        <dbReference type="PROSITE" id="PS52004"/>
    </source>
</evidence>
<dbReference type="InterPro" id="IPR036736">
    <property type="entry name" value="ACP-like_sf"/>
</dbReference>
<evidence type="ECO:0000256" key="6">
    <source>
        <dbReference type="ARBA" id="ARBA00023268"/>
    </source>
</evidence>
<dbReference type="InterPro" id="IPR014043">
    <property type="entry name" value="Acyl_transferase_dom"/>
</dbReference>
<dbReference type="SUPFAM" id="SSF50129">
    <property type="entry name" value="GroES-like"/>
    <property type="match status" value="1"/>
</dbReference>
<dbReference type="Gene3D" id="3.30.70.3290">
    <property type="match status" value="1"/>
</dbReference>
<dbReference type="SMART" id="SM00827">
    <property type="entry name" value="PKS_AT"/>
    <property type="match status" value="1"/>
</dbReference>
<dbReference type="PROSITE" id="PS52004">
    <property type="entry name" value="KS3_2"/>
    <property type="match status" value="1"/>
</dbReference>
<feature type="domain" description="Carrier" evidence="10">
    <location>
        <begin position="2344"/>
        <end position="2420"/>
    </location>
</feature>
<dbReference type="PROSITE" id="PS00012">
    <property type="entry name" value="PHOSPHOPANTETHEINE"/>
    <property type="match status" value="1"/>
</dbReference>
<dbReference type="SUPFAM" id="SSF51735">
    <property type="entry name" value="NAD(P)-binding Rossmann-fold domains"/>
    <property type="match status" value="3"/>
</dbReference>
<feature type="domain" description="PKS/mFAS DH" evidence="12">
    <location>
        <begin position="931"/>
        <end position="1238"/>
    </location>
</feature>
<dbReference type="InterPro" id="IPR016036">
    <property type="entry name" value="Malonyl_transacylase_ACP-bd"/>
</dbReference>
<dbReference type="InterPro" id="IPR014030">
    <property type="entry name" value="Ketoacyl_synth_N"/>
</dbReference>
<dbReference type="PROSITE" id="PS50075">
    <property type="entry name" value="CARRIER"/>
    <property type="match status" value="1"/>
</dbReference>
<dbReference type="PANTHER" id="PTHR43775">
    <property type="entry name" value="FATTY ACID SYNTHASE"/>
    <property type="match status" value="1"/>
</dbReference>
<dbReference type="InterPro" id="IPR042104">
    <property type="entry name" value="PKS_dehydratase_sf"/>
</dbReference>
<dbReference type="InterPro" id="IPR016039">
    <property type="entry name" value="Thiolase-like"/>
</dbReference>
<name>A0ABR2V0M9_9PEZI</name>
<dbReference type="SMART" id="SM00825">
    <property type="entry name" value="PKS_KS"/>
    <property type="match status" value="1"/>
</dbReference>
<dbReference type="InterPro" id="IPR020843">
    <property type="entry name" value="ER"/>
</dbReference>
<feature type="domain" description="Ketosynthase family 3 (KS3)" evidence="11">
    <location>
        <begin position="9"/>
        <end position="436"/>
    </location>
</feature>
<dbReference type="InterPro" id="IPR050091">
    <property type="entry name" value="PKS_NRPS_Biosynth_Enz"/>
</dbReference>
<dbReference type="InterPro" id="IPR011032">
    <property type="entry name" value="GroES-like_sf"/>
</dbReference>
<dbReference type="Gene3D" id="3.40.47.10">
    <property type="match status" value="1"/>
</dbReference>
<accession>A0ABR2V0M9</accession>
<keyword evidence="2" id="KW-0597">Phosphoprotein</keyword>
<dbReference type="InterPro" id="IPR056501">
    <property type="entry name" value="NAD-bd_HRPKS_sdrA"/>
</dbReference>
<feature type="active site" description="Proton acceptor; for dehydratase activity" evidence="8">
    <location>
        <position position="963"/>
    </location>
</feature>
<evidence type="ECO:0000256" key="9">
    <source>
        <dbReference type="SAM" id="MobiDB-lite"/>
    </source>
</evidence>
<evidence type="ECO:0000256" key="1">
    <source>
        <dbReference type="ARBA" id="ARBA00022450"/>
    </source>
</evidence>
<keyword evidence="7" id="KW-0012">Acyltransferase</keyword>
<dbReference type="Gene3D" id="3.40.50.720">
    <property type="entry name" value="NAD(P)-binding Rossmann-like Domain"/>
    <property type="match status" value="3"/>
</dbReference>
<dbReference type="InterPro" id="IPR020841">
    <property type="entry name" value="PKS_Beta-ketoAc_synthase_dom"/>
</dbReference>
<evidence type="ECO:0000256" key="4">
    <source>
        <dbReference type="ARBA" id="ARBA00022857"/>
    </source>
</evidence>
<dbReference type="Pfam" id="PF16197">
    <property type="entry name" value="KAsynt_C_assoc"/>
    <property type="match status" value="1"/>
</dbReference>
<evidence type="ECO:0008006" key="15">
    <source>
        <dbReference type="Google" id="ProtNLM"/>
    </source>
</evidence>
<dbReference type="EMBL" id="JARVKF010000235">
    <property type="protein sequence ID" value="KAK9420437.1"/>
    <property type="molecule type" value="Genomic_DNA"/>
</dbReference>
<sequence>MAKTRHHQQEPVAIIGFACRLPGGNNTPQKLWDFLERGDIASRTVPETRFSFAGHFDGSLKPKTLRQAGGMFLGDIDPADFDAGFFEVGGAEAIAMDPNQRQMLEVVFEGLENAGIPLEKLDNQPVGCFVGSYAADYADMQNRDPEDRPANNALGVGRAILANRLSHFLNVKGPSVTLDTACSGSLQGLDLACRYLQSGDINAAIVATSNLYMSPEHLIDTGSIGSAHSPTALCHTFDVAADGYVKAEAVSTIIVKRLEDAIRDRDPIRAVVLGTASNSNGRTAGIASPSAEAQSMAIRAAYAHAGITDLSQTTYLECHGTGTQAGDPTEVRGIGSVFAATRAADNPLIIGSVKSNIGHSEPAAGISGLLKAILSIENGFLPGNPTFINPSPKIDFASNKVKAFRHGIPWPENAPKRASINSFGYGGSNAHAIIEQPRADDQSHHISSFVSAEDDFVTINEDAPRPSVLVLSANDSGSLQTGIKSLADHLINPRVKVGLSDLAFTLSERRTRLWHRAFTTTHNTELDETTATWTTTKKSPQAPRFGFVFTGQGAQWPQMGRQLVQFFPWTRKILEELDDVLKNLRQPPTWSLLSELTELRTPEHLRQPEFSQPLVTALQLCIIAVLETWGVKPDNVVGHSSGEIAAAYAAGHLDRAGAITAAYYRGRAALNRRHEAEQDVGMLAVGLGAEAATEFLNEHVDEAWIACFNSPSSVTISGKVSAIEPLRQQITAAGHFARRLQVDLAYHSELMNAIGEEYELLLSQETSFCPSDNIKDGHASLFSSVSQSKRDTPTDAAYWKANMVSAVRFDGAMKSMLEGTDAPNILIEIGPSGALAGPISQILKSLPTAIGGDITYLSSWSRGDNSGKSLFDVAGRLWALGAPINLAVVNEYSGQERTIVDLPNYNWNHRVKYWHENAASKDWRFRKYIVHDLLGSKILGSSWHAPTWRSRLNVANVPWLMDHRMGGDAIMPGAGFITMALEALYQKHSALIQSEEIVPRNDMCYRFRNVRFNRALVLEEGKDVIITLSLTAVPGDKHWHEFRISTTEGDVQSEHCSGLVRTQDPIDDPVRGADALPLMSPQAPKLWYKCQREIGMEFGPAFQKLIEVEAVTGHRECRTLISLEPSEGKYNPQSYYPIHPAALDGCLQTVVPSNASCDRTNVKSVMIPALIDDFVINKVPTMLRRGRSKATSVYGGRGRLETEKSWVANTTVYNAETGQLVMQITGLNYTKLDVAPKTDPHTFHCVTWKPDIAFLNQDQATYLSPERGSSKLDMIVDLVAYKKPTLKVLEIYLGGAGSTSLWFNSGDVSVRAAYARYDFGSPDAKVLVNMETQLKDKGNAEFHSVAKDDVVHGLPSDITYDLIILRASTKAATTNIHESLDKLKAFLVNGSFMLLVRTHNTEYLDDAEEESSDVFDTRPTTPLEGPGPVSRSSPSIIGSATSSISSTVSDEETFKRVDGAAVPAKIAPPSLISVVEIFGTGQDPQAFLFKLSDNKDPVIAAASSTARHLAVLHLSKDAPRSLAPSLQSSLESSGWTITHHTDYSPKATRGAVVLVLDELSNAVLAHANESQWSAIKSVISCGGPLLWVTKGAQGSVTEPNNALVHGLFRVARQEDSSVKLTTLDVQSSTNPATSSVIAQVLGLLTSGANFETEYMERDGILHVQRIIPDTILNDFRRAEVDGIEPVRKGFHSAEAQVQLRAERLGTLQSLMWCETESGDAPVLNDGQIEVEVMAVGVNFKDVAITMGIVPDDEYNIGFECAGVVRRMAPGTHKFNVGDRVCMLKAGSYANRVKVSVDRCHIIPDAMTFEEAATIPSVYLCSLYAMYHLGNLKEGQSILIHSATGGVGIACIELAQHKRAEIYVTVGTEEKRDFLEKNYGIPRHRMFSSRNTSFAKSIIQATSGRGVDVVINSLVGELLDASWRIMADGGNMVEIGKRDIVDRNTLSMEPFDRNCSFRAVDMSYTRDIKDSLVARLFDELFVLIDGGHIKPIQPITTFGFDNVVGALSHIRSGRHLGKIVISHEGKSEDVNLRIRPAVREVRLSPDVSYLIVGGLKGACGTLAIHLAQHGARHIVVNSRSGIRDDASARIVASCAFYGCQVKEVQSDVGNFEGVAQLFRTARPRIAGIIQGAMVLRDKPFEMMTLDDYHNAIHAKVQGTWNLHRAAQDMKRHPLEFFTMLSSTSGIVGNKGQANYAAANTFLDAFASYRRGLGLRANTVDLGLIEDVGFVAEQDSGLEVRFDKRQWTPINESMLRKILTYSILQQQDAINADSGAEMITGVGFPLPRDDSAGLSAEPRFAYLFNSRGGNRGAGLGEDDADDSGGQVDQLIKQFRLMHKANADVNALHQTCVELVALQFAKLLRLEVDPEPGRPLVAYGLDSLSAVELRNWIRSKLGVELTTLDITNASSLIALCEKVVSKIAQP</sequence>
<dbReference type="Pfam" id="PF00109">
    <property type="entry name" value="ketoacyl-synt"/>
    <property type="match status" value="1"/>
</dbReference>
<dbReference type="InterPro" id="IPR014031">
    <property type="entry name" value="Ketoacyl_synth_C"/>
</dbReference>
<dbReference type="SUPFAM" id="SSF53901">
    <property type="entry name" value="Thiolase-like"/>
    <property type="match status" value="1"/>
</dbReference>
<evidence type="ECO:0000313" key="14">
    <source>
        <dbReference type="Proteomes" id="UP001408356"/>
    </source>
</evidence>
<keyword evidence="1" id="KW-0596">Phosphopantetheine</keyword>
<dbReference type="Pfam" id="PF08659">
    <property type="entry name" value="KR"/>
    <property type="match status" value="1"/>
</dbReference>
<dbReference type="Proteomes" id="UP001408356">
    <property type="component" value="Unassembled WGS sequence"/>
</dbReference>
<dbReference type="InterPro" id="IPR016035">
    <property type="entry name" value="Acyl_Trfase/lysoPLipase"/>
</dbReference>
<keyword evidence="5" id="KW-0560">Oxidoreductase</keyword>
<dbReference type="Pfam" id="PF08240">
    <property type="entry name" value="ADH_N"/>
    <property type="match status" value="1"/>
</dbReference>
<evidence type="ECO:0000256" key="5">
    <source>
        <dbReference type="ARBA" id="ARBA00023002"/>
    </source>
</evidence>
<evidence type="ECO:0000256" key="8">
    <source>
        <dbReference type="PROSITE-ProRule" id="PRU01363"/>
    </source>
</evidence>
<evidence type="ECO:0000256" key="2">
    <source>
        <dbReference type="ARBA" id="ARBA00022553"/>
    </source>
</evidence>
<dbReference type="InterPro" id="IPR029063">
    <property type="entry name" value="SAM-dependent_MTases_sf"/>
</dbReference>